<keyword evidence="4 7" id="KW-0747">Spliceosome</keyword>
<dbReference type="Proteomes" id="UP000631114">
    <property type="component" value="Unassembled WGS sequence"/>
</dbReference>
<protein>
    <recommendedName>
        <fullName evidence="8">G-patch domain-containing protein</fullName>
    </recommendedName>
</protein>
<organism evidence="9 10">
    <name type="scientific">Coptis chinensis</name>
    <dbReference type="NCBI Taxonomy" id="261450"/>
    <lineage>
        <taxon>Eukaryota</taxon>
        <taxon>Viridiplantae</taxon>
        <taxon>Streptophyta</taxon>
        <taxon>Embryophyta</taxon>
        <taxon>Tracheophyta</taxon>
        <taxon>Spermatophyta</taxon>
        <taxon>Magnoliopsida</taxon>
        <taxon>Ranunculales</taxon>
        <taxon>Ranunculaceae</taxon>
        <taxon>Coptidoideae</taxon>
        <taxon>Coptis</taxon>
    </lineage>
</organism>
<evidence type="ECO:0000256" key="6">
    <source>
        <dbReference type="ARBA" id="ARBA00023242"/>
    </source>
</evidence>
<evidence type="ECO:0000256" key="3">
    <source>
        <dbReference type="ARBA" id="ARBA00022664"/>
    </source>
</evidence>
<dbReference type="PROSITE" id="PS50174">
    <property type="entry name" value="G_PATCH"/>
    <property type="match status" value="1"/>
</dbReference>
<dbReference type="InterPro" id="IPR022159">
    <property type="entry name" value="STIP/TFIP11_N"/>
</dbReference>
<dbReference type="InterPro" id="IPR022783">
    <property type="entry name" value="GCFC_dom"/>
</dbReference>
<dbReference type="PANTHER" id="PTHR23329:SF1">
    <property type="entry name" value="TUFTELIN-INTERACTING PROTEIN 11"/>
    <property type="match status" value="1"/>
</dbReference>
<feature type="domain" description="G-patch" evidence="8">
    <location>
        <begin position="137"/>
        <end position="182"/>
    </location>
</feature>
<dbReference type="PIRSF" id="PIRSF017706">
    <property type="entry name" value="TFIP11"/>
    <property type="match status" value="1"/>
</dbReference>
<dbReference type="AlphaFoldDB" id="A0A835H7Z4"/>
<sequence>MTKFQHMQKNYNFGVFADGTDESSSRKRRKKDVSTNKYDFTKPVNFVSSTTVMPNHETDCNNADDSRKEVKIGECNGLGLNCGLGLGSNSSKDEDASFLPIDFGRKIKEGAVRPEKSKVGKRENVDAGDVGVFEKHTKGIGSKILYKMGYKGGGLGKNQQGIVAPIEVKLRPKNMGMGFKDYKEMKSMPASKEYVEEMPKVLLDVSQSKEKLWSKQNRRKKKEMYVMSEVLLASKEEKSVDIVQTVIDMRGPQVRVLTNLENLHTGEKLKDSDTYLPELQHNIKLIVDLAEFDIQKLDRDSRNERAHVVYLQKEKEKLQRNSDMQRKQLDRLLDIAQVVERIEQENSLGMLTIDSLLESFGDLRRRHVDEYKLCNLACVASALGLPLLIGVFQGWDPLQHPLHGVKVMSSWKNLLEEDSHFDAPSPFTQLVMKVFLPAIRISGTNTWNPRDPEPMLKLLESWEMLLPVTVLETIVDNVVMPKLLCAVETCDPLKEDVSIHLWVHPWIPLLGKKLESLYRTVLFKLGTAIRGLKNPSESVVSAYLKPTDVFAYARLSYAKISPWKTVFGPASWEHLIERYVVQKLASTLQEFQVMPSIQEVAPFSWVMSWASVVPVNHMVAMLEVNFFPKWQQVLFQWLSSKPKFGEVSQWFLGWKGLLAEELLANARVGYHINVGLDMIEQAVEDKEVVHPGAVENIGYPKVTEKRKFDTHNKAADYAQQEDNMGGEVNMDGTGDMPVMSLKEAIEDFAQKNELLFMPKPGRTHNGFQIYGFGNISVYIDTLNYKIFAQAKECWSAVTLELLKEMHYCSGPLQH</sequence>
<keyword evidence="10" id="KW-1185">Reference proteome</keyword>
<dbReference type="Pfam" id="PF12457">
    <property type="entry name" value="TIP_N"/>
    <property type="match status" value="1"/>
</dbReference>
<comment type="similarity">
    <text evidence="2 7">Belongs to the TFP11/STIP family.</text>
</comment>
<evidence type="ECO:0000313" key="9">
    <source>
        <dbReference type="EMBL" id="KAF9594479.1"/>
    </source>
</evidence>
<dbReference type="InterPro" id="IPR045211">
    <property type="entry name" value="TFP11/STIP/Ntr1"/>
</dbReference>
<dbReference type="InterPro" id="IPR024933">
    <property type="entry name" value="TFP11"/>
</dbReference>
<dbReference type="GO" id="GO:0000390">
    <property type="term" value="P:spliceosomal complex disassembly"/>
    <property type="evidence" value="ECO:0007669"/>
    <property type="project" value="InterPro"/>
</dbReference>
<dbReference type="Pfam" id="PF01585">
    <property type="entry name" value="G-patch"/>
    <property type="match status" value="1"/>
</dbReference>
<reference evidence="9 10" key="1">
    <citation type="submission" date="2020-10" db="EMBL/GenBank/DDBJ databases">
        <title>The Coptis chinensis genome and diversification of protoberbering-type alkaloids.</title>
        <authorList>
            <person name="Wang B."/>
            <person name="Shu S."/>
            <person name="Song C."/>
            <person name="Liu Y."/>
        </authorList>
    </citation>
    <scope>NUCLEOTIDE SEQUENCE [LARGE SCALE GENOMIC DNA]</scope>
    <source>
        <strain evidence="9">HL-2020</strain>
        <tissue evidence="9">Leaf</tissue>
    </source>
</reference>
<evidence type="ECO:0000256" key="2">
    <source>
        <dbReference type="ARBA" id="ARBA00010900"/>
    </source>
</evidence>
<gene>
    <name evidence="9" type="ORF">IFM89_031597</name>
</gene>
<evidence type="ECO:0000259" key="8">
    <source>
        <dbReference type="PROSITE" id="PS50174"/>
    </source>
</evidence>
<dbReference type="OrthoDB" id="4822at2759"/>
<dbReference type="InterPro" id="IPR000467">
    <property type="entry name" value="G_patch_dom"/>
</dbReference>
<comment type="caution">
    <text evidence="9">The sequence shown here is derived from an EMBL/GenBank/DDBJ whole genome shotgun (WGS) entry which is preliminary data.</text>
</comment>
<evidence type="ECO:0000313" key="10">
    <source>
        <dbReference type="Proteomes" id="UP000631114"/>
    </source>
</evidence>
<proteinExistence type="inferred from homology"/>
<dbReference type="GO" id="GO:0003676">
    <property type="term" value="F:nucleic acid binding"/>
    <property type="evidence" value="ECO:0007669"/>
    <property type="project" value="InterPro"/>
</dbReference>
<dbReference type="EMBL" id="JADFTS010000008">
    <property type="protein sequence ID" value="KAF9594479.1"/>
    <property type="molecule type" value="Genomic_DNA"/>
</dbReference>
<evidence type="ECO:0000256" key="1">
    <source>
        <dbReference type="ARBA" id="ARBA00004123"/>
    </source>
</evidence>
<keyword evidence="6 7" id="KW-0539">Nucleus</keyword>
<dbReference type="PANTHER" id="PTHR23329">
    <property type="entry name" value="TUFTELIN-INTERACTING PROTEIN 11-RELATED"/>
    <property type="match status" value="1"/>
</dbReference>
<evidence type="ECO:0000256" key="5">
    <source>
        <dbReference type="ARBA" id="ARBA00023187"/>
    </source>
</evidence>
<evidence type="ECO:0000256" key="7">
    <source>
        <dbReference type="PIRNR" id="PIRNR017706"/>
    </source>
</evidence>
<keyword evidence="5 7" id="KW-0508">mRNA splicing</keyword>
<keyword evidence="3 7" id="KW-0507">mRNA processing</keyword>
<dbReference type="GO" id="GO:0071008">
    <property type="term" value="C:U2-type post-mRNA release spliceosomal complex"/>
    <property type="evidence" value="ECO:0007669"/>
    <property type="project" value="TreeGrafter"/>
</dbReference>
<evidence type="ECO:0000256" key="4">
    <source>
        <dbReference type="ARBA" id="ARBA00022728"/>
    </source>
</evidence>
<comment type="subcellular location">
    <subcellularLocation>
        <location evidence="1 7">Nucleus</location>
    </subcellularLocation>
</comment>
<dbReference type="Pfam" id="PF07842">
    <property type="entry name" value="GCFC"/>
    <property type="match status" value="1"/>
</dbReference>
<dbReference type="SMART" id="SM00443">
    <property type="entry name" value="G_patch"/>
    <property type="match status" value="1"/>
</dbReference>
<name>A0A835H7Z4_9MAGN</name>
<accession>A0A835H7Z4</accession>